<dbReference type="Proteomes" id="UP000076154">
    <property type="component" value="Unassembled WGS sequence"/>
</dbReference>
<keyword evidence="4" id="KW-1185">Reference proteome</keyword>
<name>A0A369JPE7_HYPMA</name>
<feature type="transmembrane region" description="Helical" evidence="2">
    <location>
        <begin position="31"/>
        <end position="51"/>
    </location>
</feature>
<evidence type="ECO:0000313" key="3">
    <source>
        <dbReference type="EMBL" id="RDB23728.1"/>
    </source>
</evidence>
<dbReference type="InParanoid" id="A0A369JPE7"/>
<dbReference type="EMBL" id="LUEZ02000046">
    <property type="protein sequence ID" value="RDB23728.1"/>
    <property type="molecule type" value="Genomic_DNA"/>
</dbReference>
<sequence>MLLLPSLAILYGFGLLSITFLAPWHGPGPPFGVAMIGAAGVSVTAVTLIVYRSQRSIVVPAKPEHKPAPKVAWLNATSIVHHPLPLADRRLRPQDVFATPLVYSLTVLKPSASPSLTQSPFWTSPKPRVPPTTTPPTASLGIYCPPQAPALTFSPFWAIPDLLSPLISRFQPSASSGMEEKEEAVLVTRPFLPTCSMGDRPAPPICWAATNVTIENFNAPSTAPLDRHTCILGDVPALLTCSAAATTNTTVLEVVNAPLLVHFDALAFFSLPTLPTLPAFPPLPPFPALSMFGTHPVPAFAPATKGNATIPGIPGPFIGPIDTRPIIRPTPPVKKSPWAGYSEGRFWARQMAAMAVMILGSVFWKEPRPPNIQLPPAAVPNNEPLPMLHADPVPEVAVEVEVEVGGGVHPEPVVPEIIPPRVFPAHMGRAKVVAGRRTNPRTLPRTPPRSASRLAEMKTGPSTV</sequence>
<gene>
    <name evidence="3" type="ORF">Hypma_009309</name>
</gene>
<organism evidence="3 4">
    <name type="scientific">Hypsizygus marmoreus</name>
    <name type="common">White beech mushroom</name>
    <name type="synonym">Agaricus marmoreus</name>
    <dbReference type="NCBI Taxonomy" id="39966"/>
    <lineage>
        <taxon>Eukaryota</taxon>
        <taxon>Fungi</taxon>
        <taxon>Dikarya</taxon>
        <taxon>Basidiomycota</taxon>
        <taxon>Agaricomycotina</taxon>
        <taxon>Agaricomycetes</taxon>
        <taxon>Agaricomycetidae</taxon>
        <taxon>Agaricales</taxon>
        <taxon>Tricholomatineae</taxon>
        <taxon>Lyophyllaceae</taxon>
        <taxon>Hypsizygus</taxon>
    </lineage>
</organism>
<protein>
    <submittedName>
        <fullName evidence="3">Uncharacterized protein</fullName>
    </submittedName>
</protein>
<evidence type="ECO:0000256" key="2">
    <source>
        <dbReference type="SAM" id="Phobius"/>
    </source>
</evidence>
<evidence type="ECO:0000313" key="4">
    <source>
        <dbReference type="Proteomes" id="UP000076154"/>
    </source>
</evidence>
<feature type="transmembrane region" description="Helical" evidence="2">
    <location>
        <begin position="7"/>
        <end position="25"/>
    </location>
</feature>
<accession>A0A369JPE7</accession>
<keyword evidence="2" id="KW-0812">Transmembrane</keyword>
<feature type="compositionally biased region" description="Low complexity" evidence="1">
    <location>
        <begin position="436"/>
        <end position="454"/>
    </location>
</feature>
<dbReference type="AlphaFoldDB" id="A0A369JPE7"/>
<evidence type="ECO:0000256" key="1">
    <source>
        <dbReference type="SAM" id="MobiDB-lite"/>
    </source>
</evidence>
<feature type="region of interest" description="Disordered" evidence="1">
    <location>
        <begin position="435"/>
        <end position="464"/>
    </location>
</feature>
<comment type="caution">
    <text evidence="3">The sequence shown here is derived from an EMBL/GenBank/DDBJ whole genome shotgun (WGS) entry which is preliminary data.</text>
</comment>
<reference evidence="3" key="1">
    <citation type="submission" date="2018-04" db="EMBL/GenBank/DDBJ databases">
        <title>Whole genome sequencing of Hypsizygus marmoreus.</title>
        <authorList>
            <person name="Choi I.-G."/>
            <person name="Min B."/>
            <person name="Kim J.-G."/>
            <person name="Kim S."/>
            <person name="Oh Y.-L."/>
            <person name="Kong W.-S."/>
            <person name="Park H."/>
            <person name="Jeong J."/>
            <person name="Song E.-S."/>
        </authorList>
    </citation>
    <scope>NUCLEOTIDE SEQUENCE [LARGE SCALE GENOMIC DNA]</scope>
    <source>
        <strain evidence="3">51987-8</strain>
    </source>
</reference>
<keyword evidence="2" id="KW-1133">Transmembrane helix</keyword>
<keyword evidence="2" id="KW-0472">Membrane</keyword>
<proteinExistence type="predicted"/>